<dbReference type="InterPro" id="IPR006141">
    <property type="entry name" value="Intein_N"/>
</dbReference>
<feature type="chain" id="PRO_5045799199" description="Hint domain-containing protein" evidence="3">
    <location>
        <begin position="22"/>
        <end position="2262"/>
    </location>
</feature>
<dbReference type="CDD" id="cd00081">
    <property type="entry name" value="Hint"/>
    <property type="match status" value="1"/>
</dbReference>
<evidence type="ECO:0000259" key="4">
    <source>
        <dbReference type="SMART" id="SM00306"/>
    </source>
</evidence>
<dbReference type="InterPro" id="IPR056823">
    <property type="entry name" value="TEN-like_YD-shell"/>
</dbReference>
<dbReference type="PANTHER" id="PTHR32305:SF17">
    <property type="entry name" value="TRNA NUCLEASE WAPA"/>
    <property type="match status" value="1"/>
</dbReference>
<feature type="compositionally biased region" description="Polar residues" evidence="2">
    <location>
        <begin position="212"/>
        <end position="228"/>
    </location>
</feature>
<name>A0ABS8EFD7_9ACTN</name>
<dbReference type="Proteomes" id="UP001520654">
    <property type="component" value="Unassembled WGS sequence"/>
</dbReference>
<feature type="compositionally biased region" description="Low complexity" evidence="2">
    <location>
        <begin position="1913"/>
        <end position="1924"/>
    </location>
</feature>
<dbReference type="SMART" id="SM00306">
    <property type="entry name" value="HintN"/>
    <property type="match status" value="1"/>
</dbReference>
<dbReference type="InterPro" id="IPR050708">
    <property type="entry name" value="T6SS_VgrG/RHS"/>
</dbReference>
<evidence type="ECO:0000313" key="6">
    <source>
        <dbReference type="Proteomes" id="UP001520654"/>
    </source>
</evidence>
<sequence>MRGLSVALAAAVLSGMLPGAAAVADSKDKPPLPGLKQPKAVPVDRVRAGGEKKKDEADTGPWKAPKVVWPAAGSAEVDLASGPVSKSFLSGSARTPAIGSGPQKAGRLPVAVDVLPGKASEAPAKVNVTVTSHDAARKAGVDGVLLSVGRADNATKAASAKVEVDYNSFRGAYGGDYAARLRLVELPACALTTPDRAECRTQKPLATENDTRGGTLTAQVTTPGVTGQSAKSGPMSKSAPAAAPAAGAPAMVLAATAAASGPTGDYKATSLQPSGSWNAGGSTGGFSWSYDIGTPSVPGGFAPKISLGYSSQAVDGRMAASNNQASWIGDGWSWEPGFIERRYKSCENDKAGGTNTTKVGDQCWFNDNATLSLNGKSTELVFEQGKGWHPAADTGEKVEKLTGAVNGDKGTAGVDGVGEHWKITATDGTQYFFGLNRLPGWKDNGTAADDPTTNSTWTVPVYGNQTGEPCYNASFASGWCQQAWRWQLDYVVAPTGNAMAYYWKTETNNYARNFSPTTGKGTVTPYIRGGWLDHIDYGLRSDSVYTAKAMGQVTFDVSERCLTGCGTFDETNAKNWPDAPYDLFCKDGSTECKDQFSPTFWSRKRLTGINTKVLTGGVYKDADSWTLDHSFPPAGDGISTPLWLKSITRTAKAGDATDVAMLPVTFAGEQRPNRVDALGDGLAPFVRLRMYQVTTETGGTIGVTYSQPDCTATTLPKPDATNTTRCYPVKWAWEGETSKVDWFNSYVATQVVEGDNLASTPDKVTSYSYLGGAAWEKSTDEFAKPDDRVHSLSRGYELVQTRTGAASDPKTLSEKRFFRGIDGKDVKDSAGVAVTDRPEFAGMPRETATYDGDDTGKLISATSSTPWRSGVVAKRTRSGLPDLVSYKTGTEKQSTRTTVTGGTRTTETVRHYDDYGMVDWESQLGDTAKTGDEQCTTTSYARNTASWILGKVSRVETVAVPCGTAASRPADVIADSRTYYDNGAIDTVPGPGLVTKAEKINAKGDGYDPESSVPSTCGPANNQLCYDIYGRQLVAADAYGKVTTTAYTPATGEVPTATLVTNPKGHTASSELDPVRSQPTKTTDANGKVTTTAYDALGRVTKVWLPNRPTATYPDAPSRVFDYTIRNDGPSVITSKSLTHDYKYSVSYSIQDGLLRERQTQTQSPDLSGRLLTETFYDTRGLAWRSSGTYYADGAPEPQLVTGQETNYPASTDTVYDGAGRTTAVISKKYGVETKRATTLYTGDTTTVIPPQGGTATTTVVDALGHTVETKQYTDAARTASQSTLYTFNKLGQLAQVTDPANAKWTYTYDVRGQQIESSDPDKGVTKTAYDAGGRITDVTDARGVTLHSEYDELGRPAALKQGETTLSANVYDTVAKGQLTKSVRYVDGKAFESEVTAYNDLYQPLTSKTTIPATPDTGALAGTYTWTNTYNIAGQILTTKQPAMGDLPAETVGSTYKSVSGLLNNMAAGSSRLVSAMTYDHYGRTSRQELGALGQRIYRSTEYDEHTGATTRSYTDRDVAPQRIEDTHYTTDPAGNLTSIATAYGQDTARTTDTQCVNLDALRRITEAWTNKGETCAAAPSTTVIGGEDPYWTTYTYDAVGNRKTETKHKTASGPTADTVRTYAAPTAGKHDLAKVTQTGTGAHDEVFTYDASGNTKTRKSGTDETQYLTWDAEGHLKSLDQGPASSSFTYDASGQRLIRKDSAGTTLYLPGGNELRLDKAGTVKGTRYYGDVAMRTGGKLTFTLADHHGTGTTQVSADATQAVTRRKTGLFGEERGAKPTGWSGEKGFVGGTKDADSGLTHIGAREYDPLIGRFVSVDPIMDLKDSQQLHGYTYANQNPFTFWDPTGLALEECASGMYKCHNGNDPYAYGNRYETIVESVGGTVSDDYVRYKHYGCADFTCKKGSSWSTGSSGSSGSSHTSKPAPPKPPKKHDFSWSNPVSEAFYGIIGNVAHASSMFGWIADGDCWNGGAGAPGCDYGGDYEEWLQDQGIDTSSDWYQVPVFLGAMFSHREPVGGGAIRGGKNCFLAGTLVMMGDGSTKKIEDIEVGDQVLATDPRSGESAPHAVTELIRSEGQRDLSALSIETPTGVEEITATRDHPFWSSSVGGWVNAGDIAPGMTLLTDEGVEVRVTANRQHTEFVKTYNFTVSDVHTYYVLAGKTPVLVHNTCGITTRTEKAGDVGKYTEGQKTRDPASQWYHEELSNEELLDGINKPGEGDGLLVSRDGTILGGHHRWDELQTRVRDGRIDPDTSIRIDVYDPK</sequence>
<dbReference type="SUPFAM" id="SSF51294">
    <property type="entry name" value="Hedgehog/intein (Hint) domain"/>
    <property type="match status" value="1"/>
</dbReference>
<feature type="compositionally biased region" description="Low complexity" evidence="2">
    <location>
        <begin position="229"/>
        <end position="242"/>
    </location>
</feature>
<gene>
    <name evidence="5" type="ORF">K7B10_34705</name>
</gene>
<keyword evidence="6" id="KW-1185">Reference proteome</keyword>
<feature type="signal peptide" evidence="3">
    <location>
        <begin position="1"/>
        <end position="21"/>
    </location>
</feature>
<dbReference type="Pfam" id="PF07591">
    <property type="entry name" value="PT-HINT"/>
    <property type="match status" value="1"/>
</dbReference>
<accession>A0ABS8EFD7</accession>
<dbReference type="InterPro" id="IPR003587">
    <property type="entry name" value="Hint_dom_N"/>
</dbReference>
<proteinExistence type="predicted"/>
<dbReference type="PANTHER" id="PTHR32305">
    <property type="match status" value="1"/>
</dbReference>
<dbReference type="Gene3D" id="2.180.10.10">
    <property type="entry name" value="RHS repeat-associated core"/>
    <property type="match status" value="2"/>
</dbReference>
<protein>
    <recommendedName>
        <fullName evidence="4">Hint domain-containing protein</fullName>
    </recommendedName>
</protein>
<dbReference type="NCBIfam" id="TIGR01643">
    <property type="entry name" value="YD_repeat_2x"/>
    <property type="match status" value="2"/>
</dbReference>
<dbReference type="PROSITE" id="PS50817">
    <property type="entry name" value="INTEIN_N_TER"/>
    <property type="match status" value="1"/>
</dbReference>
<organism evidence="5 6">
    <name type="scientific">Streptomyces flavotricini</name>
    <dbReference type="NCBI Taxonomy" id="66888"/>
    <lineage>
        <taxon>Bacteria</taxon>
        <taxon>Bacillati</taxon>
        <taxon>Actinomycetota</taxon>
        <taxon>Actinomycetes</taxon>
        <taxon>Kitasatosporales</taxon>
        <taxon>Streptomycetaceae</taxon>
        <taxon>Streptomyces</taxon>
    </lineage>
</organism>
<evidence type="ECO:0000256" key="2">
    <source>
        <dbReference type="SAM" id="MobiDB-lite"/>
    </source>
</evidence>
<feature type="region of interest" description="Disordered" evidence="2">
    <location>
        <begin position="1913"/>
        <end position="1935"/>
    </location>
</feature>
<dbReference type="InterPro" id="IPR022385">
    <property type="entry name" value="Rhs_assc_core"/>
</dbReference>
<comment type="caution">
    <text evidence="5">The sequence shown here is derived from an EMBL/GenBank/DDBJ whole genome shotgun (WGS) entry which is preliminary data.</text>
</comment>
<feature type="domain" description="Hint" evidence="4">
    <location>
        <begin position="2025"/>
        <end position="2126"/>
    </location>
</feature>
<reference evidence="5 6" key="1">
    <citation type="submission" date="2021-08" db="EMBL/GenBank/DDBJ databases">
        <title>Genomic Architecture of Streptomyces flavotricini NGL1 and Streptomyces erythrochromogenes HMS4 With Differential Plant Beneficial attributes and laccase production capabilities.</title>
        <authorList>
            <person name="Salwan R."/>
            <person name="Kaur R."/>
            <person name="Sharma V."/>
        </authorList>
    </citation>
    <scope>NUCLEOTIDE SEQUENCE [LARGE SCALE GENOMIC DNA]</scope>
    <source>
        <strain evidence="5 6">NGL1</strain>
    </source>
</reference>
<keyword evidence="3" id="KW-0732">Signal</keyword>
<feature type="region of interest" description="Disordered" evidence="2">
    <location>
        <begin position="1061"/>
        <end position="1086"/>
    </location>
</feature>
<dbReference type="NCBIfam" id="TIGR03696">
    <property type="entry name" value="Rhs_assc_core"/>
    <property type="match status" value="1"/>
</dbReference>
<evidence type="ECO:0000313" key="5">
    <source>
        <dbReference type="EMBL" id="MCC0099846.1"/>
    </source>
</evidence>
<feature type="compositionally biased region" description="Polar residues" evidence="2">
    <location>
        <begin position="1077"/>
        <end position="1086"/>
    </location>
</feature>
<feature type="region of interest" description="Disordered" evidence="2">
    <location>
        <begin position="22"/>
        <end position="64"/>
    </location>
</feature>
<feature type="region of interest" description="Disordered" evidence="2">
    <location>
        <begin position="207"/>
        <end position="242"/>
    </location>
</feature>
<dbReference type="InterPro" id="IPR036844">
    <property type="entry name" value="Hint_dom_sf"/>
</dbReference>
<dbReference type="InterPro" id="IPR030934">
    <property type="entry name" value="Intein_C"/>
</dbReference>
<feature type="compositionally biased region" description="Basic and acidic residues" evidence="2">
    <location>
        <begin position="42"/>
        <end position="57"/>
    </location>
</feature>
<dbReference type="InterPro" id="IPR031325">
    <property type="entry name" value="RHS_repeat"/>
</dbReference>
<evidence type="ECO:0000256" key="1">
    <source>
        <dbReference type="ARBA" id="ARBA00022737"/>
    </source>
</evidence>
<dbReference type="Pfam" id="PF05593">
    <property type="entry name" value="RHS_repeat"/>
    <property type="match status" value="1"/>
</dbReference>
<evidence type="ECO:0000256" key="3">
    <source>
        <dbReference type="SAM" id="SignalP"/>
    </source>
</evidence>
<dbReference type="Gene3D" id="2.170.16.10">
    <property type="entry name" value="Hedgehog/Intein (Hint) domain"/>
    <property type="match status" value="1"/>
</dbReference>
<dbReference type="Pfam" id="PF25023">
    <property type="entry name" value="TEN_YD-shell"/>
    <property type="match status" value="2"/>
</dbReference>
<keyword evidence="1" id="KW-0677">Repeat</keyword>
<dbReference type="NCBIfam" id="TIGR01443">
    <property type="entry name" value="intein_Cterm"/>
    <property type="match status" value="1"/>
</dbReference>
<dbReference type="EMBL" id="JAINUL010000001">
    <property type="protein sequence ID" value="MCC0099846.1"/>
    <property type="molecule type" value="Genomic_DNA"/>
</dbReference>
<dbReference type="InterPro" id="IPR006530">
    <property type="entry name" value="YD"/>
</dbReference>